<evidence type="ECO:0000313" key="2">
    <source>
        <dbReference type="EMBL" id="KAJ9596874.1"/>
    </source>
</evidence>
<name>A0AAD8AD43_DIPPU</name>
<dbReference type="AlphaFoldDB" id="A0AAD8AD43"/>
<feature type="non-terminal residue" evidence="2">
    <location>
        <position position="56"/>
    </location>
</feature>
<sequence>VMERSIFCLLLCCLTDDSFGVSIYKPLRLSSISASISLTLFVIISTCLILLLCRIH</sequence>
<reference evidence="2" key="1">
    <citation type="journal article" date="2023" name="IScience">
        <title>Live-bearing cockroach genome reveals convergent evolutionary mechanisms linked to viviparity in insects and beyond.</title>
        <authorList>
            <person name="Fouks B."/>
            <person name="Harrison M.C."/>
            <person name="Mikhailova A.A."/>
            <person name="Marchal E."/>
            <person name="English S."/>
            <person name="Carruthers M."/>
            <person name="Jennings E.C."/>
            <person name="Chiamaka E.L."/>
            <person name="Frigard R.A."/>
            <person name="Pippel M."/>
            <person name="Attardo G.M."/>
            <person name="Benoit J.B."/>
            <person name="Bornberg-Bauer E."/>
            <person name="Tobe S.S."/>
        </authorList>
    </citation>
    <scope>NUCLEOTIDE SEQUENCE</scope>
    <source>
        <strain evidence="2">Stay&amp;Tobe</strain>
    </source>
</reference>
<proteinExistence type="predicted"/>
<keyword evidence="1" id="KW-1133">Transmembrane helix</keyword>
<dbReference type="Proteomes" id="UP001233999">
    <property type="component" value="Unassembled WGS sequence"/>
</dbReference>
<feature type="non-terminal residue" evidence="2">
    <location>
        <position position="1"/>
    </location>
</feature>
<feature type="transmembrane region" description="Helical" evidence="1">
    <location>
        <begin position="30"/>
        <end position="53"/>
    </location>
</feature>
<comment type="caution">
    <text evidence="2">The sequence shown here is derived from an EMBL/GenBank/DDBJ whole genome shotgun (WGS) entry which is preliminary data.</text>
</comment>
<evidence type="ECO:0000313" key="3">
    <source>
        <dbReference type="Proteomes" id="UP001233999"/>
    </source>
</evidence>
<keyword evidence="1" id="KW-0472">Membrane</keyword>
<keyword evidence="3" id="KW-1185">Reference proteome</keyword>
<organism evidence="2 3">
    <name type="scientific">Diploptera punctata</name>
    <name type="common">Pacific beetle cockroach</name>
    <dbReference type="NCBI Taxonomy" id="6984"/>
    <lineage>
        <taxon>Eukaryota</taxon>
        <taxon>Metazoa</taxon>
        <taxon>Ecdysozoa</taxon>
        <taxon>Arthropoda</taxon>
        <taxon>Hexapoda</taxon>
        <taxon>Insecta</taxon>
        <taxon>Pterygota</taxon>
        <taxon>Neoptera</taxon>
        <taxon>Polyneoptera</taxon>
        <taxon>Dictyoptera</taxon>
        <taxon>Blattodea</taxon>
        <taxon>Blaberoidea</taxon>
        <taxon>Blaberidae</taxon>
        <taxon>Diplopterinae</taxon>
        <taxon>Diploptera</taxon>
    </lineage>
</organism>
<gene>
    <name evidence="2" type="ORF">L9F63_012130</name>
</gene>
<keyword evidence="1" id="KW-0812">Transmembrane</keyword>
<evidence type="ECO:0000256" key="1">
    <source>
        <dbReference type="SAM" id="Phobius"/>
    </source>
</evidence>
<dbReference type="EMBL" id="JASPKZ010001957">
    <property type="protein sequence ID" value="KAJ9596874.1"/>
    <property type="molecule type" value="Genomic_DNA"/>
</dbReference>
<accession>A0AAD8AD43</accession>
<protein>
    <submittedName>
        <fullName evidence="2">Uncharacterized protein</fullName>
    </submittedName>
</protein>
<reference evidence="2" key="2">
    <citation type="submission" date="2023-05" db="EMBL/GenBank/DDBJ databases">
        <authorList>
            <person name="Fouks B."/>
        </authorList>
    </citation>
    <scope>NUCLEOTIDE SEQUENCE</scope>
    <source>
        <strain evidence="2">Stay&amp;Tobe</strain>
        <tissue evidence="2">Testes</tissue>
    </source>
</reference>